<dbReference type="Proteomes" id="UP000242501">
    <property type="component" value="Unassembled WGS sequence"/>
</dbReference>
<dbReference type="Pfam" id="PF08019">
    <property type="entry name" value="EptA_B_N"/>
    <property type="match status" value="1"/>
</dbReference>
<evidence type="ECO:0000256" key="5">
    <source>
        <dbReference type="ARBA" id="ARBA00022692"/>
    </source>
</evidence>
<keyword evidence="7 8" id="KW-0472">Membrane</keyword>
<feature type="transmembrane region" description="Helical" evidence="8">
    <location>
        <begin position="123"/>
        <end position="145"/>
    </location>
</feature>
<dbReference type="AlphaFoldDB" id="A0A1G6HMH1"/>
<evidence type="ECO:0000256" key="4">
    <source>
        <dbReference type="ARBA" id="ARBA00022679"/>
    </source>
</evidence>
<sequence>MVIMRLPFKFKQLNMSLFMFNLLLAIWMSGFANFRFYQKITEYSAFHGIYDFVFLAVTFLILSCLYLFILQFISWHRTAKIIALLFIILTSSSSYFVNQLGIDITKEQIQNVMQTDVNEVKDLISIPFFIHFIEFFFIPLLVLLCIRIQPKPFLSTIYQKVIVSFIALFVVGLGLFSFYSQYAPIFREHRELKGQISPLNIIANGTSYFKKQFKQGNPPLVHYGTDAKFVGQAQQPKIVVLIVGETGRAQSFSLNGYDRPTNPTLSKLDLVNFTAASSCGTQTSVSLPCMFSGMPRKQYDEDLASHREGLLDIAKRAGYEVTWIDNNSGCKGACDRIQHVIIPENDPKYKQWCEGGECYDEVLLQGLHNYLSTLDVKALKQNQLIILHQVGSHGPAYYKRYPKEFETFKPVCATNSIQKCSREELINTYDNTIVYTDYIISSVVKQLQGLPVASSMFYLSDHGESTGENGMYLHGAPYLIAPKEQTHIPMMLWFSEQWPNKVRSTACLKAKSHDAVSQDNLFPTVLNLIDVKTQVADLSLDLLHQCQGN</sequence>
<dbReference type="PANTHER" id="PTHR30443">
    <property type="entry name" value="INNER MEMBRANE PROTEIN"/>
    <property type="match status" value="1"/>
</dbReference>
<dbReference type="Gene3D" id="3.40.720.10">
    <property type="entry name" value="Alkaline Phosphatase, subunit A"/>
    <property type="match status" value="1"/>
</dbReference>
<dbReference type="InterPro" id="IPR000917">
    <property type="entry name" value="Sulfatase_N"/>
</dbReference>
<evidence type="ECO:0000256" key="3">
    <source>
        <dbReference type="ARBA" id="ARBA00022519"/>
    </source>
</evidence>
<protein>
    <submittedName>
        <fullName evidence="11">Lipid A ethanolaminephosphotransferase</fullName>
    </submittedName>
</protein>
<dbReference type="NCBIfam" id="NF028537">
    <property type="entry name" value="P_eth_NH2_trans"/>
    <property type="match status" value="1"/>
</dbReference>
<keyword evidence="6 8" id="KW-1133">Transmembrane helix</keyword>
<evidence type="ECO:0000256" key="1">
    <source>
        <dbReference type="ARBA" id="ARBA00004429"/>
    </source>
</evidence>
<evidence type="ECO:0000256" key="2">
    <source>
        <dbReference type="ARBA" id="ARBA00022475"/>
    </source>
</evidence>
<comment type="subcellular location">
    <subcellularLocation>
        <location evidence="1">Cell inner membrane</location>
        <topology evidence="1">Multi-pass membrane protein</topology>
    </subcellularLocation>
</comment>
<keyword evidence="5 8" id="KW-0812">Transmembrane</keyword>
<evidence type="ECO:0000256" key="7">
    <source>
        <dbReference type="ARBA" id="ARBA00023136"/>
    </source>
</evidence>
<dbReference type="PANTHER" id="PTHR30443:SF0">
    <property type="entry name" value="PHOSPHOETHANOLAMINE TRANSFERASE EPTA"/>
    <property type="match status" value="1"/>
</dbReference>
<evidence type="ECO:0000313" key="12">
    <source>
        <dbReference type="Proteomes" id="UP000242501"/>
    </source>
</evidence>
<feature type="transmembrane region" description="Helical" evidence="8">
    <location>
        <begin position="52"/>
        <end position="69"/>
    </location>
</feature>
<proteinExistence type="predicted"/>
<gene>
    <name evidence="11" type="ORF">SAMN05421733_10699</name>
</gene>
<evidence type="ECO:0000256" key="6">
    <source>
        <dbReference type="ARBA" id="ARBA00022989"/>
    </source>
</evidence>
<evidence type="ECO:0000313" key="11">
    <source>
        <dbReference type="EMBL" id="SDB94646.1"/>
    </source>
</evidence>
<dbReference type="SUPFAM" id="SSF53649">
    <property type="entry name" value="Alkaline phosphatase-like"/>
    <property type="match status" value="1"/>
</dbReference>
<keyword evidence="3" id="KW-0997">Cell inner membrane</keyword>
<dbReference type="CDD" id="cd16017">
    <property type="entry name" value="LptA"/>
    <property type="match status" value="1"/>
</dbReference>
<dbReference type="GO" id="GO:0016776">
    <property type="term" value="F:phosphotransferase activity, phosphate group as acceptor"/>
    <property type="evidence" value="ECO:0007669"/>
    <property type="project" value="TreeGrafter"/>
</dbReference>
<evidence type="ECO:0000259" key="9">
    <source>
        <dbReference type="Pfam" id="PF00884"/>
    </source>
</evidence>
<dbReference type="InterPro" id="IPR017850">
    <property type="entry name" value="Alkaline_phosphatase_core_sf"/>
</dbReference>
<dbReference type="EMBL" id="FMYL01000006">
    <property type="protein sequence ID" value="SDB94646.1"/>
    <property type="molecule type" value="Genomic_DNA"/>
</dbReference>
<keyword evidence="4 11" id="KW-0808">Transferase</keyword>
<accession>A0A1G6HMH1</accession>
<feature type="domain" description="Sulfatase N-terminal" evidence="9">
    <location>
        <begin position="238"/>
        <end position="530"/>
    </location>
</feature>
<dbReference type="GO" id="GO:0005886">
    <property type="term" value="C:plasma membrane"/>
    <property type="evidence" value="ECO:0007669"/>
    <property type="project" value="UniProtKB-SubCell"/>
</dbReference>
<dbReference type="InterPro" id="IPR012549">
    <property type="entry name" value="EptA-like_N"/>
</dbReference>
<dbReference type="Pfam" id="PF00884">
    <property type="entry name" value="Sulfatase"/>
    <property type="match status" value="1"/>
</dbReference>
<feature type="transmembrane region" description="Helical" evidence="8">
    <location>
        <begin position="12"/>
        <end position="32"/>
    </location>
</feature>
<dbReference type="STRING" id="1219383.SAMN05421733_10699"/>
<evidence type="ECO:0000259" key="10">
    <source>
        <dbReference type="Pfam" id="PF08019"/>
    </source>
</evidence>
<evidence type="ECO:0000256" key="8">
    <source>
        <dbReference type="SAM" id="Phobius"/>
    </source>
</evidence>
<feature type="transmembrane region" description="Helical" evidence="8">
    <location>
        <begin position="81"/>
        <end position="97"/>
    </location>
</feature>
<dbReference type="GO" id="GO:0009244">
    <property type="term" value="P:lipopolysaccharide core region biosynthetic process"/>
    <property type="evidence" value="ECO:0007669"/>
    <property type="project" value="TreeGrafter"/>
</dbReference>
<dbReference type="InterPro" id="IPR058130">
    <property type="entry name" value="PEA_transf_C"/>
</dbReference>
<keyword evidence="2" id="KW-1003">Cell membrane</keyword>
<keyword evidence="12" id="KW-1185">Reference proteome</keyword>
<feature type="transmembrane region" description="Helical" evidence="8">
    <location>
        <begin position="157"/>
        <end position="179"/>
    </location>
</feature>
<organism evidence="11 12">
    <name type="scientific">Acinetobacter boissieri</name>
    <dbReference type="NCBI Taxonomy" id="1219383"/>
    <lineage>
        <taxon>Bacteria</taxon>
        <taxon>Pseudomonadati</taxon>
        <taxon>Pseudomonadota</taxon>
        <taxon>Gammaproteobacteria</taxon>
        <taxon>Moraxellales</taxon>
        <taxon>Moraxellaceae</taxon>
        <taxon>Acinetobacter</taxon>
    </lineage>
</organism>
<feature type="domain" description="Phosphoethanolamine transferase N-terminal" evidence="10">
    <location>
        <begin position="64"/>
        <end position="212"/>
    </location>
</feature>
<reference evidence="12" key="1">
    <citation type="submission" date="2016-09" db="EMBL/GenBank/DDBJ databases">
        <authorList>
            <person name="Varghese N."/>
            <person name="Submissions S."/>
        </authorList>
    </citation>
    <scope>NUCLEOTIDE SEQUENCE [LARGE SCALE GENOMIC DNA]</scope>
    <source>
        <strain evidence="12">ANC 4422</strain>
    </source>
</reference>
<name>A0A1G6HMH1_9GAMM</name>
<dbReference type="InterPro" id="IPR040423">
    <property type="entry name" value="PEA_transferase"/>
</dbReference>